<sequence>MHRRFYQKLLILIFFAYSSPVAVAAAEEVAIVLFVVGEAIGLQDGKKIPLKKSQVLKTQDEIETKDGKVDVQIGASAVIRVVPFTKIKLIELFSDNKVNKSRIQLVSGKIFARVDKGTKKEDFSVVSPTYSAGVRGTQFAIGDENNGKRSENPEHEDSDIPNGVFVKEGEVGVTTDNGDNVPVKANEEVVLSPEGLLKQPLEEFMLQKMKILDGFKKISEENYKMLKDQKLKNEELLNKAKQDL</sequence>
<name>A0A2M9ZBW7_9LEPT</name>
<organism evidence="4 5">
    <name type="scientific">Leptospira wolffii</name>
    <dbReference type="NCBI Taxonomy" id="409998"/>
    <lineage>
        <taxon>Bacteria</taxon>
        <taxon>Pseudomonadati</taxon>
        <taxon>Spirochaetota</taxon>
        <taxon>Spirochaetia</taxon>
        <taxon>Leptospirales</taxon>
        <taxon>Leptospiraceae</taxon>
        <taxon>Leptospira</taxon>
    </lineage>
</organism>
<dbReference type="EMBL" id="NPDT01000003">
    <property type="protein sequence ID" value="PJZ65923.1"/>
    <property type="molecule type" value="Genomic_DNA"/>
</dbReference>
<dbReference type="InterPro" id="IPR006860">
    <property type="entry name" value="FecR"/>
</dbReference>
<dbReference type="PANTHER" id="PTHR38731:SF1">
    <property type="entry name" value="FECR PROTEIN DOMAIN-CONTAINING PROTEIN"/>
    <property type="match status" value="1"/>
</dbReference>
<evidence type="ECO:0000313" key="4">
    <source>
        <dbReference type="EMBL" id="PJZ65923.1"/>
    </source>
</evidence>
<evidence type="ECO:0000259" key="3">
    <source>
        <dbReference type="Pfam" id="PF04773"/>
    </source>
</evidence>
<feature type="domain" description="FecR protein" evidence="3">
    <location>
        <begin position="60"/>
        <end position="145"/>
    </location>
</feature>
<feature type="chain" id="PRO_5014631457" evidence="2">
    <location>
        <begin position="25"/>
        <end position="244"/>
    </location>
</feature>
<dbReference type="Gene3D" id="2.60.120.1440">
    <property type="match status" value="1"/>
</dbReference>
<dbReference type="RefSeq" id="WP_100758816.1">
    <property type="nucleotide sequence ID" value="NZ_NPDT01000003.1"/>
</dbReference>
<dbReference type="Pfam" id="PF04773">
    <property type="entry name" value="FecR"/>
    <property type="match status" value="1"/>
</dbReference>
<dbReference type="AlphaFoldDB" id="A0A2M9ZBW7"/>
<protein>
    <submittedName>
        <fullName evidence="4">Iron dicitrate transport regulator FecR</fullName>
    </submittedName>
</protein>
<evidence type="ECO:0000256" key="2">
    <source>
        <dbReference type="SAM" id="SignalP"/>
    </source>
</evidence>
<evidence type="ECO:0000256" key="1">
    <source>
        <dbReference type="SAM" id="MobiDB-lite"/>
    </source>
</evidence>
<comment type="caution">
    <text evidence="4">The sequence shown here is derived from an EMBL/GenBank/DDBJ whole genome shotgun (WGS) entry which is preliminary data.</text>
</comment>
<evidence type="ECO:0000313" key="5">
    <source>
        <dbReference type="Proteomes" id="UP000231912"/>
    </source>
</evidence>
<feature type="region of interest" description="Disordered" evidence="1">
    <location>
        <begin position="140"/>
        <end position="162"/>
    </location>
</feature>
<feature type="signal peptide" evidence="2">
    <location>
        <begin position="1"/>
        <end position="24"/>
    </location>
</feature>
<dbReference type="Proteomes" id="UP000231912">
    <property type="component" value="Unassembled WGS sequence"/>
</dbReference>
<proteinExistence type="predicted"/>
<dbReference type="PANTHER" id="PTHR38731">
    <property type="entry name" value="LIPL45-RELATED LIPOPROTEIN-RELATED"/>
    <property type="match status" value="1"/>
</dbReference>
<keyword evidence="2" id="KW-0732">Signal</keyword>
<reference evidence="4 5" key="1">
    <citation type="submission" date="2017-07" db="EMBL/GenBank/DDBJ databases">
        <title>Leptospira spp. isolated from tropical soils.</title>
        <authorList>
            <person name="Thibeaux R."/>
            <person name="Iraola G."/>
            <person name="Ferres I."/>
            <person name="Bierque E."/>
            <person name="Girault D."/>
            <person name="Soupe-Gilbert M.-E."/>
            <person name="Picardeau M."/>
            <person name="Goarant C."/>
        </authorList>
    </citation>
    <scope>NUCLEOTIDE SEQUENCE [LARGE SCALE GENOMIC DNA]</scope>
    <source>
        <strain evidence="4 5">FH2-C-A2</strain>
    </source>
</reference>
<accession>A0A2M9ZBW7</accession>
<feature type="compositionally biased region" description="Basic and acidic residues" evidence="1">
    <location>
        <begin position="145"/>
        <end position="155"/>
    </location>
</feature>
<gene>
    <name evidence="4" type="ORF">CH371_10345</name>
</gene>